<dbReference type="SUPFAM" id="SSF56925">
    <property type="entry name" value="OMPA-like"/>
    <property type="match status" value="1"/>
</dbReference>
<keyword evidence="1" id="KW-0732">Signal</keyword>
<evidence type="ECO:0000313" key="2">
    <source>
        <dbReference type="EMBL" id="PYE56459.1"/>
    </source>
</evidence>
<feature type="signal peptide" evidence="1">
    <location>
        <begin position="1"/>
        <end position="19"/>
    </location>
</feature>
<organism evidence="2 3">
    <name type="scientific">Deinococcus yavapaiensis KR-236</name>
    <dbReference type="NCBI Taxonomy" id="694435"/>
    <lineage>
        <taxon>Bacteria</taxon>
        <taxon>Thermotogati</taxon>
        <taxon>Deinococcota</taxon>
        <taxon>Deinococci</taxon>
        <taxon>Deinococcales</taxon>
        <taxon>Deinococcaceae</taxon>
        <taxon>Deinococcus</taxon>
    </lineage>
</organism>
<dbReference type="AlphaFoldDB" id="A0A318SAR1"/>
<protein>
    <recommendedName>
        <fullName evidence="4">Outer membrane protein with beta-barrel domain</fullName>
    </recommendedName>
</protein>
<name>A0A318SAR1_9DEIO</name>
<evidence type="ECO:0008006" key="4">
    <source>
        <dbReference type="Google" id="ProtNLM"/>
    </source>
</evidence>
<keyword evidence="3" id="KW-1185">Reference proteome</keyword>
<reference evidence="2 3" key="1">
    <citation type="submission" date="2018-06" db="EMBL/GenBank/DDBJ databases">
        <title>Genomic Encyclopedia of Type Strains, Phase IV (KMG-IV): sequencing the most valuable type-strain genomes for metagenomic binning, comparative biology and taxonomic classification.</title>
        <authorList>
            <person name="Goeker M."/>
        </authorList>
    </citation>
    <scope>NUCLEOTIDE SEQUENCE [LARGE SCALE GENOMIC DNA]</scope>
    <source>
        <strain evidence="2 3">DSM 18048</strain>
    </source>
</reference>
<proteinExistence type="predicted"/>
<sequence>MKKALVLLGLVTLGGAASAQTLQANLGATFGGLGTGVHVGVSVLDLANLGGLALDGRVSGDFRPNSTSLNVDALLNFPTDVLNLYGGVGVSYNLSSSVLGFGLTGGLNFPVTENIGIYGEGVLRLNAPTSLRAGVTFTF</sequence>
<accession>A0A318SAR1</accession>
<dbReference type="InterPro" id="IPR011250">
    <property type="entry name" value="OMP/PagP_B-barrel"/>
</dbReference>
<evidence type="ECO:0000313" key="3">
    <source>
        <dbReference type="Proteomes" id="UP000248326"/>
    </source>
</evidence>
<dbReference type="EMBL" id="QJSX01000001">
    <property type="protein sequence ID" value="PYE56459.1"/>
    <property type="molecule type" value="Genomic_DNA"/>
</dbReference>
<evidence type="ECO:0000256" key="1">
    <source>
        <dbReference type="SAM" id="SignalP"/>
    </source>
</evidence>
<gene>
    <name evidence="2" type="ORF">DES52_101263</name>
</gene>
<comment type="caution">
    <text evidence="2">The sequence shown here is derived from an EMBL/GenBank/DDBJ whole genome shotgun (WGS) entry which is preliminary data.</text>
</comment>
<dbReference type="RefSeq" id="WP_110884950.1">
    <property type="nucleotide sequence ID" value="NZ_QJSX01000001.1"/>
</dbReference>
<dbReference type="Proteomes" id="UP000248326">
    <property type="component" value="Unassembled WGS sequence"/>
</dbReference>
<feature type="chain" id="PRO_5016278894" description="Outer membrane protein with beta-barrel domain" evidence="1">
    <location>
        <begin position="20"/>
        <end position="139"/>
    </location>
</feature>
<dbReference type="OrthoDB" id="9945720at2"/>